<dbReference type="AlphaFoldDB" id="A0AAD7CU36"/>
<dbReference type="Proteomes" id="UP001221757">
    <property type="component" value="Unassembled WGS sequence"/>
</dbReference>
<accession>A0AAD7CU36</accession>
<dbReference type="GO" id="GO:0016491">
    <property type="term" value="F:oxidoreductase activity"/>
    <property type="evidence" value="ECO:0007669"/>
    <property type="project" value="UniProtKB-KW"/>
</dbReference>
<dbReference type="PANTHER" id="PTHR24320:SF282">
    <property type="entry name" value="WW DOMAIN-CONTAINING OXIDOREDUCTASE"/>
    <property type="match status" value="1"/>
</dbReference>
<dbReference type="Gene3D" id="3.40.50.720">
    <property type="entry name" value="NAD(P)-binding Rossmann-like Domain"/>
    <property type="match status" value="1"/>
</dbReference>
<proteinExistence type="inferred from homology"/>
<protein>
    <submittedName>
        <fullName evidence="4">NAD(P)-binding protein</fullName>
    </submittedName>
</protein>
<comment type="caution">
    <text evidence="4">The sequence shown here is derived from an EMBL/GenBank/DDBJ whole genome shotgun (WGS) entry which is preliminary data.</text>
</comment>
<dbReference type="Pfam" id="PF00106">
    <property type="entry name" value="adh_short"/>
    <property type="match status" value="1"/>
</dbReference>
<reference evidence="4" key="1">
    <citation type="submission" date="2023-03" db="EMBL/GenBank/DDBJ databases">
        <title>Massive genome expansion in bonnet fungi (Mycena s.s.) driven by repeated elements and novel gene families across ecological guilds.</title>
        <authorList>
            <consortium name="Lawrence Berkeley National Laboratory"/>
            <person name="Harder C.B."/>
            <person name="Miyauchi S."/>
            <person name="Viragh M."/>
            <person name="Kuo A."/>
            <person name="Thoen E."/>
            <person name="Andreopoulos B."/>
            <person name="Lu D."/>
            <person name="Skrede I."/>
            <person name="Drula E."/>
            <person name="Henrissat B."/>
            <person name="Morin E."/>
            <person name="Kohler A."/>
            <person name="Barry K."/>
            <person name="LaButti K."/>
            <person name="Morin E."/>
            <person name="Salamov A."/>
            <person name="Lipzen A."/>
            <person name="Mereny Z."/>
            <person name="Hegedus B."/>
            <person name="Baldrian P."/>
            <person name="Stursova M."/>
            <person name="Weitz H."/>
            <person name="Taylor A."/>
            <person name="Grigoriev I.V."/>
            <person name="Nagy L.G."/>
            <person name="Martin F."/>
            <person name="Kauserud H."/>
        </authorList>
    </citation>
    <scope>NUCLEOTIDE SEQUENCE</scope>
    <source>
        <strain evidence="4">CBHHK067</strain>
    </source>
</reference>
<evidence type="ECO:0000256" key="1">
    <source>
        <dbReference type="ARBA" id="ARBA00006484"/>
    </source>
</evidence>
<dbReference type="EMBL" id="JARKIE010000237">
    <property type="protein sequence ID" value="KAJ7662896.1"/>
    <property type="molecule type" value="Genomic_DNA"/>
</dbReference>
<keyword evidence="3" id="KW-0560">Oxidoreductase</keyword>
<comment type="similarity">
    <text evidence="1">Belongs to the short-chain dehydrogenases/reductases (SDR) family.</text>
</comment>
<evidence type="ECO:0000313" key="5">
    <source>
        <dbReference type="Proteomes" id="UP001221757"/>
    </source>
</evidence>
<gene>
    <name evidence="4" type="ORF">B0H17DRAFT_1093164</name>
</gene>
<evidence type="ECO:0000256" key="2">
    <source>
        <dbReference type="ARBA" id="ARBA00022857"/>
    </source>
</evidence>
<dbReference type="PRINTS" id="PR00081">
    <property type="entry name" value="GDHRDH"/>
</dbReference>
<dbReference type="SUPFAM" id="SSF51735">
    <property type="entry name" value="NAD(P)-binding Rossmann-fold domains"/>
    <property type="match status" value="1"/>
</dbReference>
<evidence type="ECO:0000256" key="3">
    <source>
        <dbReference type="ARBA" id="ARBA00023002"/>
    </source>
</evidence>
<dbReference type="InterPro" id="IPR002347">
    <property type="entry name" value="SDR_fam"/>
</dbReference>
<dbReference type="PANTHER" id="PTHR24320">
    <property type="entry name" value="RETINOL DEHYDROGENASE"/>
    <property type="match status" value="1"/>
</dbReference>
<dbReference type="InterPro" id="IPR036291">
    <property type="entry name" value="NAD(P)-bd_dom_sf"/>
</dbReference>
<name>A0AAD7CU36_MYCRO</name>
<keyword evidence="2" id="KW-0521">NADP</keyword>
<keyword evidence="5" id="KW-1185">Reference proteome</keyword>
<sequence>MPKFNPLKDIPSLSGKVAIVTGGNRGMGFHLTQQLANHGAKVYLAARSEDSAQTAISRIESENPTLQGQNRIVFLQLDLGTLDGARRAAEQYLTRESRVDILIHNAALMSHGYEKTADGVEDCFAVNHLAPFVFTQGLLPLLISTSKEPDSDVRVVTIASAVHSFAPSGGKFLTLEEINDPLGPVDSPNGIKSRYARYARSKLANILFVKELQKHLDDASSPAVSTSVDPGGVATDTVLTAQNNVPLVGPLLRFAISKLARSPLDGAATALFAATSPDVARRRVEFKGAFVSDFGAIGQASKDGENLALAGKLWAATAEMSAKILSDGSGSLS</sequence>
<evidence type="ECO:0000313" key="4">
    <source>
        <dbReference type="EMBL" id="KAJ7662896.1"/>
    </source>
</evidence>
<organism evidence="4 5">
    <name type="scientific">Mycena rosella</name>
    <name type="common">Pink bonnet</name>
    <name type="synonym">Agaricus rosellus</name>
    <dbReference type="NCBI Taxonomy" id="1033263"/>
    <lineage>
        <taxon>Eukaryota</taxon>
        <taxon>Fungi</taxon>
        <taxon>Dikarya</taxon>
        <taxon>Basidiomycota</taxon>
        <taxon>Agaricomycotina</taxon>
        <taxon>Agaricomycetes</taxon>
        <taxon>Agaricomycetidae</taxon>
        <taxon>Agaricales</taxon>
        <taxon>Marasmiineae</taxon>
        <taxon>Mycenaceae</taxon>
        <taxon>Mycena</taxon>
    </lineage>
</organism>